<feature type="compositionally biased region" description="Acidic residues" evidence="1">
    <location>
        <begin position="1097"/>
        <end position="1109"/>
    </location>
</feature>
<evidence type="ECO:0000313" key="3">
    <source>
        <dbReference type="EMBL" id="KAK6974836.1"/>
    </source>
</evidence>
<evidence type="ECO:0000313" key="4">
    <source>
        <dbReference type="Proteomes" id="UP001362999"/>
    </source>
</evidence>
<dbReference type="Pfam" id="PF18803">
    <property type="entry name" value="CxC2"/>
    <property type="match status" value="1"/>
</dbReference>
<keyword evidence="4" id="KW-1185">Reference proteome</keyword>
<reference evidence="3 4" key="1">
    <citation type="journal article" date="2024" name="J Genomics">
        <title>Draft genome sequencing and assembly of Favolaschia claudopus CIRM-BRFM 2984 isolated from oak limbs.</title>
        <authorList>
            <person name="Navarro D."/>
            <person name="Drula E."/>
            <person name="Chaduli D."/>
            <person name="Cazenave R."/>
            <person name="Ahrendt S."/>
            <person name="Wang J."/>
            <person name="Lipzen A."/>
            <person name="Daum C."/>
            <person name="Barry K."/>
            <person name="Grigoriev I.V."/>
            <person name="Favel A."/>
            <person name="Rosso M.N."/>
            <person name="Martin F."/>
        </authorList>
    </citation>
    <scope>NUCLEOTIDE SEQUENCE [LARGE SCALE GENOMIC DNA]</scope>
    <source>
        <strain evidence="3 4">CIRM-BRFM 2984</strain>
    </source>
</reference>
<dbReference type="PANTHER" id="PTHR33104:SF2">
    <property type="entry name" value="CXC3 LIKE CYSTEINE CLUSTER DOMAIN-CONTAINING PROTEIN"/>
    <property type="match status" value="1"/>
</dbReference>
<dbReference type="InterPro" id="IPR040521">
    <property type="entry name" value="KDZ"/>
</dbReference>
<proteinExistence type="predicted"/>
<feature type="region of interest" description="Disordered" evidence="1">
    <location>
        <begin position="1"/>
        <end position="59"/>
    </location>
</feature>
<evidence type="ECO:0000259" key="2">
    <source>
        <dbReference type="Pfam" id="PF18803"/>
    </source>
</evidence>
<feature type="region of interest" description="Disordered" evidence="1">
    <location>
        <begin position="1096"/>
        <end position="1115"/>
    </location>
</feature>
<evidence type="ECO:0000256" key="1">
    <source>
        <dbReference type="SAM" id="MobiDB-lite"/>
    </source>
</evidence>
<dbReference type="InterPro" id="IPR041457">
    <property type="entry name" value="CxC2_KDZ-assoc"/>
</dbReference>
<feature type="domain" description="CxC2-like cysteine cluster KDZ transposase-associated" evidence="2">
    <location>
        <begin position="204"/>
        <end position="317"/>
    </location>
</feature>
<dbReference type="Pfam" id="PF18758">
    <property type="entry name" value="KDZ"/>
    <property type="match status" value="1"/>
</dbReference>
<dbReference type="AlphaFoldDB" id="A0AAV9Z9M0"/>
<dbReference type="EMBL" id="JAWWNJ010000178">
    <property type="protein sequence ID" value="KAK6974836.1"/>
    <property type="molecule type" value="Genomic_DNA"/>
</dbReference>
<name>A0AAV9Z9M0_9AGAR</name>
<sequence length="1115" mass="125785">MSSNQARPSHKRQTAAPRLVVSHTSTQESFRSADNRRQRTRISTVADTAGPSGAGDSSVWHQEDLATSRAREDLDFTYQLGASLASEPDIGAADGIVVVTAERSVPERPLRAWYPLRDDYVAEQLRREGRGSRKVYGRCGGLLRTRGDGGGYSACDASADFRCANAECFGEAMFCRECILATHSRLPTHFIERWSGTHFERTTLKALGLRMQMNHRPGVVCPYRRSAPNDFILYDLSGVHEVAVDYCGCRSEDGSEEGGEPLPARTQLLRACWWPATISEPRTCATFSVLRLFQVLNCLGKLSAYDFLRGLEKTTSHNGLDRPPDRRKPYMHIVRQWREVKRMKRFGRGHDAAGGRGTKQGELALKCRACPQSGWNLPENWQDIDPFYRYLYCLFLSQDANFRLSNRAVSSEALDPIWGDGYGYFCKREGEDGYKAHLAKNVNEQEVSNCSGFQAMFMANTRKVKGLRTTGVGGVTCARHNMWQGNGIGDLQVGERYCNMDFLVLSVLLAYHVLCMIISYDIACQYAIHFWDRMVMFPRPFWLKVPPRDVRWKVPNFHLPAHKKKCHAAFSFHYTWGAGMTHGEGVEQNWSFSNGAAASTKLMGPGARQATLEDIFGFHNYDRQLAMHKVLPKRLAISIKEGVKHKAAFEAFTKGLEESRPAEVAAWKKRVVEWEAQPHPELGDSPFDVVEEVTKLRDIQLQVATEEFLCTEGGVEIEREHTQGSFITLGLQLEEKQRKLEVDVRALKDPSTSQRLEFTKQRTTLLRRIHKFRQIQAVYMPAVRAFLSEAQQAIYDGNGDQLPEATRLFMPSELASRDVRGRACATGLAEIEARMRQGEAVDALEAVRHGLRARTMTNRFKLRNWSGQGAMTRGQAILRQINIKIHAAKLRYRYARAALLVLRGHGSWEEELRVLDDDDVRALNERALTAEEKAQNERWAELGGAIVEGGVERAAGVAAGEGSHTLSWIWYTAGRLSDENDGKLLDALRVEWSKAYSRAKRYAEDVRLLREEMRRTIAFGRKSASKWEELAEEAELPGSEPEVVEGRRAYACERAAHERRTCEVLERQWAGILSKADVYLEGTTELDAEAVVTIELDGGEDLDPDEEEARLESDE</sequence>
<organism evidence="3 4">
    <name type="scientific">Favolaschia claudopus</name>
    <dbReference type="NCBI Taxonomy" id="2862362"/>
    <lineage>
        <taxon>Eukaryota</taxon>
        <taxon>Fungi</taxon>
        <taxon>Dikarya</taxon>
        <taxon>Basidiomycota</taxon>
        <taxon>Agaricomycotina</taxon>
        <taxon>Agaricomycetes</taxon>
        <taxon>Agaricomycetidae</taxon>
        <taxon>Agaricales</taxon>
        <taxon>Marasmiineae</taxon>
        <taxon>Mycenaceae</taxon>
        <taxon>Favolaschia</taxon>
    </lineage>
</organism>
<comment type="caution">
    <text evidence="3">The sequence shown here is derived from an EMBL/GenBank/DDBJ whole genome shotgun (WGS) entry which is preliminary data.</text>
</comment>
<protein>
    <submittedName>
        <fullName evidence="3">CxC2 domain-containing protein</fullName>
    </submittedName>
</protein>
<accession>A0AAV9Z9M0</accession>
<gene>
    <name evidence="3" type="ORF">R3P38DRAFT_2811347</name>
</gene>
<dbReference type="Proteomes" id="UP001362999">
    <property type="component" value="Unassembled WGS sequence"/>
</dbReference>
<dbReference type="PANTHER" id="PTHR33104">
    <property type="entry name" value="SI:DKEY-29D5.2"/>
    <property type="match status" value="1"/>
</dbReference>